<dbReference type="InParanoid" id="A0A165LL53"/>
<feature type="region of interest" description="Disordered" evidence="1">
    <location>
        <begin position="60"/>
        <end position="89"/>
    </location>
</feature>
<accession>A0A165LL53</accession>
<proteinExistence type="predicted"/>
<dbReference type="Proteomes" id="UP000077266">
    <property type="component" value="Unassembled WGS sequence"/>
</dbReference>
<name>A0A165LL53_EXIGL</name>
<evidence type="ECO:0000256" key="1">
    <source>
        <dbReference type="SAM" id="MobiDB-lite"/>
    </source>
</evidence>
<organism evidence="2 3">
    <name type="scientific">Exidia glandulosa HHB12029</name>
    <dbReference type="NCBI Taxonomy" id="1314781"/>
    <lineage>
        <taxon>Eukaryota</taxon>
        <taxon>Fungi</taxon>
        <taxon>Dikarya</taxon>
        <taxon>Basidiomycota</taxon>
        <taxon>Agaricomycotina</taxon>
        <taxon>Agaricomycetes</taxon>
        <taxon>Auriculariales</taxon>
        <taxon>Exidiaceae</taxon>
        <taxon>Exidia</taxon>
    </lineage>
</organism>
<dbReference type="EMBL" id="KV425923">
    <property type="protein sequence ID" value="KZV97995.1"/>
    <property type="molecule type" value="Genomic_DNA"/>
</dbReference>
<feature type="compositionally biased region" description="Polar residues" evidence="1">
    <location>
        <begin position="60"/>
        <end position="70"/>
    </location>
</feature>
<feature type="compositionally biased region" description="Basic and acidic residues" evidence="1">
    <location>
        <begin position="72"/>
        <end position="89"/>
    </location>
</feature>
<reference evidence="2 3" key="1">
    <citation type="journal article" date="2016" name="Mol. Biol. Evol.">
        <title>Comparative Genomics of Early-Diverging Mushroom-Forming Fungi Provides Insights into the Origins of Lignocellulose Decay Capabilities.</title>
        <authorList>
            <person name="Nagy L.G."/>
            <person name="Riley R."/>
            <person name="Tritt A."/>
            <person name="Adam C."/>
            <person name="Daum C."/>
            <person name="Floudas D."/>
            <person name="Sun H."/>
            <person name="Yadav J.S."/>
            <person name="Pangilinan J."/>
            <person name="Larsson K.H."/>
            <person name="Matsuura K."/>
            <person name="Barry K."/>
            <person name="Labutti K."/>
            <person name="Kuo R."/>
            <person name="Ohm R.A."/>
            <person name="Bhattacharya S.S."/>
            <person name="Shirouzu T."/>
            <person name="Yoshinaga Y."/>
            <person name="Martin F.M."/>
            <person name="Grigoriev I.V."/>
            <person name="Hibbett D.S."/>
        </authorList>
    </citation>
    <scope>NUCLEOTIDE SEQUENCE [LARGE SCALE GENOMIC DNA]</scope>
    <source>
        <strain evidence="2 3">HHB12029</strain>
    </source>
</reference>
<dbReference type="AlphaFoldDB" id="A0A165LL53"/>
<protein>
    <submittedName>
        <fullName evidence="2">Uncharacterized protein</fullName>
    </submittedName>
</protein>
<sequence>MAALVAPHGRPRRANRNVGSSVNVTELAVPTDAGMSILVDQSERSESQDAQVAMRCRNCQSTSPVTSGSAERSGRTCEVRTRRDSSSCRDPHIWLLI</sequence>
<gene>
    <name evidence="2" type="ORF">EXIGLDRAFT_332451</name>
</gene>
<keyword evidence="3" id="KW-1185">Reference proteome</keyword>
<evidence type="ECO:0000313" key="3">
    <source>
        <dbReference type="Proteomes" id="UP000077266"/>
    </source>
</evidence>
<evidence type="ECO:0000313" key="2">
    <source>
        <dbReference type="EMBL" id="KZV97995.1"/>
    </source>
</evidence>